<feature type="region of interest" description="Disordered" evidence="1">
    <location>
        <begin position="91"/>
        <end position="129"/>
    </location>
</feature>
<feature type="region of interest" description="Disordered" evidence="1">
    <location>
        <begin position="37"/>
        <end position="75"/>
    </location>
</feature>
<feature type="compositionally biased region" description="Pro residues" evidence="1">
    <location>
        <begin position="466"/>
        <end position="478"/>
    </location>
</feature>
<dbReference type="Pfam" id="PF04046">
    <property type="entry name" value="PSP"/>
    <property type="match status" value="1"/>
</dbReference>
<dbReference type="VEuPathDB" id="TriTrypDB:LbrM.30.0650"/>
<dbReference type="InterPro" id="IPR007180">
    <property type="entry name" value="DUF382"/>
</dbReference>
<dbReference type="GO" id="GO:0005634">
    <property type="term" value="C:nucleus"/>
    <property type="evidence" value="ECO:0007669"/>
    <property type="project" value="InterPro"/>
</dbReference>
<feature type="region of interest" description="Disordered" evidence="1">
    <location>
        <begin position="1"/>
        <end position="20"/>
    </location>
</feature>
<dbReference type="PANTHER" id="PTHR12785">
    <property type="entry name" value="SPLICING FACTOR 3B"/>
    <property type="match status" value="1"/>
</dbReference>
<dbReference type="PANTHER" id="PTHR12785:SF6">
    <property type="entry name" value="SPLICING FACTOR 3B SUBUNIT 2"/>
    <property type="match status" value="1"/>
</dbReference>
<name>A0A3P3ZCY9_LEIBR</name>
<evidence type="ECO:0000313" key="3">
    <source>
        <dbReference type="EMBL" id="SYZ67874.1"/>
    </source>
</evidence>
<protein>
    <submittedName>
        <fullName evidence="3">Spliceosome-associated_protein</fullName>
    </submittedName>
</protein>
<evidence type="ECO:0000313" key="4">
    <source>
        <dbReference type="Proteomes" id="UP000319462"/>
    </source>
</evidence>
<evidence type="ECO:0000259" key="2">
    <source>
        <dbReference type="SMART" id="SM00581"/>
    </source>
</evidence>
<evidence type="ECO:0000256" key="1">
    <source>
        <dbReference type="SAM" id="MobiDB-lite"/>
    </source>
</evidence>
<feature type="compositionally biased region" description="Basic residues" evidence="1">
    <location>
        <begin position="1"/>
        <end position="12"/>
    </location>
</feature>
<dbReference type="InterPro" id="IPR052584">
    <property type="entry name" value="U2_snRNP_Complex_Component"/>
</dbReference>
<feature type="domain" description="PSP proline-rich" evidence="2">
    <location>
        <begin position="264"/>
        <end position="318"/>
    </location>
</feature>
<dbReference type="EMBL" id="LS997629">
    <property type="protein sequence ID" value="SYZ67874.1"/>
    <property type="molecule type" value="Genomic_DNA"/>
</dbReference>
<dbReference type="KEGG" id="lbz:LBRM_30_0650"/>
<dbReference type="Pfam" id="PF04037">
    <property type="entry name" value="DUF382"/>
    <property type="match status" value="1"/>
</dbReference>
<organism evidence="3 4">
    <name type="scientific">Leishmania braziliensis MHOM/BR/75/M2904</name>
    <dbReference type="NCBI Taxonomy" id="420245"/>
    <lineage>
        <taxon>Eukaryota</taxon>
        <taxon>Discoba</taxon>
        <taxon>Euglenozoa</taxon>
        <taxon>Kinetoplastea</taxon>
        <taxon>Metakinetoplastina</taxon>
        <taxon>Trypanosomatida</taxon>
        <taxon>Trypanosomatidae</taxon>
        <taxon>Leishmaniinae</taxon>
        <taxon>Leishmania</taxon>
        <taxon>Leishmania braziliensis species complex</taxon>
    </lineage>
</organism>
<proteinExistence type="predicted"/>
<feature type="compositionally biased region" description="Basic and acidic residues" evidence="1">
    <location>
        <begin position="94"/>
        <end position="103"/>
    </location>
</feature>
<dbReference type="AlphaFoldDB" id="A0A3P3ZCY9"/>
<feature type="region of interest" description="Disordered" evidence="1">
    <location>
        <begin position="457"/>
        <end position="478"/>
    </location>
</feature>
<gene>
    <name evidence="3" type="ORF">LBRM2904_30.0600</name>
</gene>
<reference evidence="3 4" key="1">
    <citation type="submission" date="2018-09" db="EMBL/GenBank/DDBJ databases">
        <authorList>
            <person name="Peiro R."/>
            <person name="Begona"/>
            <person name="Cbmso G."/>
            <person name="Lopez M."/>
            <person name="Gonzalez S."/>
        </authorList>
    </citation>
    <scope>NUCLEOTIDE SEQUENCE [LARGE SCALE GENOMIC DNA]</scope>
</reference>
<dbReference type="InterPro" id="IPR006568">
    <property type="entry name" value="PSP_pro-rich"/>
</dbReference>
<dbReference type="RefSeq" id="XP_001566698.1">
    <property type="nucleotide sequence ID" value="XM_001566648.1"/>
</dbReference>
<sequence length="478" mass="51770">MAKSKKEKKATRREREEQLKKISQKIQDRILLAEAAAAESETEEIAYTLPPTPAELRAEQEEQQRQQAASVAEAERRAAAAAAEKAAQAAAAARAEKDEEDRVVLPSLDGSEGGAKGRQHSSSVLAGRKHHKMTWEELKVRAAELYGPETTELVDQHDGNAADPLFTVRMKMEPHTVPVPRHWHLQRTFLSRQADREEAVGIVPAEVAALGIERIRAAKDKMANPNQVAFISCFMTGTPLQRKTYNIELSRCGDVFYEGKWRPKTHHTPGVLSKRLRQALGIGPTAPPPWLYSMQTMRRLPPAYPDLRIPGLNAPIPAGGQWGLGEGQWGEPPRAEDNSFLFPGVMDEAAAAGSTQADLCWGTVPPLLRSHEESSTAAGASSSSAASAAPATVAQQASLRPAPAAGRPVITPVPFQPQAYVPQQAIPAACVTPQEYVQVQDNTTNSTVAVGYVMMPKNGVQSQTPQSPPSRYPRPPGS</sequence>
<accession>A0A3P3ZCY9</accession>
<dbReference type="SMART" id="SM00581">
    <property type="entry name" value="PSP"/>
    <property type="match status" value="1"/>
</dbReference>
<dbReference type="Proteomes" id="UP000319462">
    <property type="component" value="Chromosome 30"/>
</dbReference>